<name>A0AAP0KV92_9MAGN</name>
<organism evidence="2 3">
    <name type="scientific">Stephania cephalantha</name>
    <dbReference type="NCBI Taxonomy" id="152367"/>
    <lineage>
        <taxon>Eukaryota</taxon>
        <taxon>Viridiplantae</taxon>
        <taxon>Streptophyta</taxon>
        <taxon>Embryophyta</taxon>
        <taxon>Tracheophyta</taxon>
        <taxon>Spermatophyta</taxon>
        <taxon>Magnoliopsida</taxon>
        <taxon>Ranunculales</taxon>
        <taxon>Menispermaceae</taxon>
        <taxon>Menispermoideae</taxon>
        <taxon>Cissampelideae</taxon>
        <taxon>Stephania</taxon>
    </lineage>
</organism>
<evidence type="ECO:0000313" key="3">
    <source>
        <dbReference type="Proteomes" id="UP001419268"/>
    </source>
</evidence>
<protein>
    <submittedName>
        <fullName evidence="2">Uncharacterized protein</fullName>
    </submittedName>
</protein>
<accession>A0AAP0KV92</accession>
<gene>
    <name evidence="2" type="ORF">Scep_004403</name>
</gene>
<reference evidence="2 3" key="1">
    <citation type="submission" date="2024-01" db="EMBL/GenBank/DDBJ databases">
        <title>Genome assemblies of Stephania.</title>
        <authorList>
            <person name="Yang L."/>
        </authorList>
    </citation>
    <scope>NUCLEOTIDE SEQUENCE [LARGE SCALE GENOMIC DNA]</scope>
    <source>
        <strain evidence="2">JXDWG</strain>
        <tissue evidence="2">Leaf</tissue>
    </source>
</reference>
<dbReference type="Proteomes" id="UP001419268">
    <property type="component" value="Unassembled WGS sequence"/>
</dbReference>
<sequence>MAGELRYDGGQRRTWRREQPAGAIAAREPIADGGGTAAAAVGSDHGGGRWPASSAAPARRSSSAKQYGWRVVDRSDARFRQNRDDAMEARFIHLISV</sequence>
<dbReference type="EMBL" id="JBBNAG010000002">
    <property type="protein sequence ID" value="KAK9157829.1"/>
    <property type="molecule type" value="Genomic_DNA"/>
</dbReference>
<proteinExistence type="predicted"/>
<keyword evidence="3" id="KW-1185">Reference proteome</keyword>
<dbReference type="AlphaFoldDB" id="A0AAP0KV92"/>
<feature type="region of interest" description="Disordered" evidence="1">
    <location>
        <begin position="1"/>
        <end position="66"/>
    </location>
</feature>
<feature type="compositionally biased region" description="Low complexity" evidence="1">
    <location>
        <begin position="51"/>
        <end position="64"/>
    </location>
</feature>
<feature type="compositionally biased region" description="Basic and acidic residues" evidence="1">
    <location>
        <begin position="1"/>
        <end position="19"/>
    </location>
</feature>
<evidence type="ECO:0000256" key="1">
    <source>
        <dbReference type="SAM" id="MobiDB-lite"/>
    </source>
</evidence>
<comment type="caution">
    <text evidence="2">The sequence shown here is derived from an EMBL/GenBank/DDBJ whole genome shotgun (WGS) entry which is preliminary data.</text>
</comment>
<evidence type="ECO:0000313" key="2">
    <source>
        <dbReference type="EMBL" id="KAK9157829.1"/>
    </source>
</evidence>